<evidence type="ECO:0000256" key="2">
    <source>
        <dbReference type="ARBA" id="ARBA00022475"/>
    </source>
</evidence>
<dbReference type="Pfam" id="PF00001">
    <property type="entry name" value="7tm_1"/>
    <property type="match status" value="1"/>
</dbReference>
<sequence>MVNCSRSQPPDVSANSSVLSIVFIYLALFMFAFIGNVTMFLILCRNQLVKVRRVHSLLLHMNIAHLMVTLVVMPKEILHNYMVAWFAGDIMCRVCKFFDVFGISLSMNVLICLTLDRFYSIFFPLYAMRARKSVQLMVLIAWTVSLVTSAPQLYLFKTAPHPCFEWYTQCVSKNFIGEMSNEAVFYFSILNIIQVYIAPLIVTLVCYSLILWKISRKTKKGDKEKESEKSSSELLLRRNGQNNLERARSRTLKMTFVIVLAFIFCWTPYSILMFLHFMGRTDWIPQNIRKFIYAFAVLNSAISPYLYGYFSFDIKKELQLLFACSRATAADRHLSCSANISRNPTSERMRKRSASACNFDGTVSSTATTSTNNTLSPRPPRGHSLRHKGDMRRHQSESQRLMLN</sequence>
<dbReference type="GO" id="GO:0042277">
    <property type="term" value="F:peptide binding"/>
    <property type="evidence" value="ECO:0007669"/>
    <property type="project" value="TreeGrafter"/>
</dbReference>
<comment type="caution">
    <text evidence="13">The sequence shown here is derived from an EMBL/GenBank/DDBJ whole genome shotgun (WGS) entry which is preliminary data.</text>
</comment>
<evidence type="ECO:0000256" key="4">
    <source>
        <dbReference type="ARBA" id="ARBA00022989"/>
    </source>
</evidence>
<dbReference type="GeneID" id="9798288"/>
<feature type="region of interest" description="Disordered" evidence="11">
    <location>
        <begin position="359"/>
        <end position="404"/>
    </location>
</feature>
<evidence type="ECO:0000313" key="14">
    <source>
        <dbReference type="Proteomes" id="UP000483820"/>
    </source>
</evidence>
<dbReference type="PROSITE" id="PS00237">
    <property type="entry name" value="G_PROTEIN_RECEP_F1_1"/>
    <property type="match status" value="1"/>
</dbReference>
<evidence type="ECO:0000256" key="1">
    <source>
        <dbReference type="ARBA" id="ARBA00004651"/>
    </source>
</evidence>
<evidence type="ECO:0000256" key="8">
    <source>
        <dbReference type="ARBA" id="ARBA00023180"/>
    </source>
</evidence>
<dbReference type="PANTHER" id="PTHR24241:SF59">
    <property type="entry name" value="ADIPOKINETIC HORMONE RECEPTOR, ISOFORM C"/>
    <property type="match status" value="1"/>
</dbReference>
<dbReference type="PROSITE" id="PS50262">
    <property type="entry name" value="G_PROTEIN_RECEP_F1_2"/>
    <property type="match status" value="1"/>
</dbReference>
<dbReference type="RefSeq" id="XP_053592362.1">
    <property type="nucleotide sequence ID" value="XM_053723717.1"/>
</dbReference>
<feature type="transmembrane region" description="Helical" evidence="10">
    <location>
        <begin position="256"/>
        <end position="279"/>
    </location>
</feature>
<accession>A0A6A5HW98</accession>
<feature type="domain" description="G-protein coupled receptors family 1 profile" evidence="12">
    <location>
        <begin position="35"/>
        <end position="307"/>
    </location>
</feature>
<dbReference type="InterPro" id="IPR001817">
    <property type="entry name" value="Vasoprsn_rcpt"/>
</dbReference>
<evidence type="ECO:0000256" key="10">
    <source>
        <dbReference type="RuleBase" id="RU046427"/>
    </source>
</evidence>
<keyword evidence="7 10" id="KW-0675">Receptor</keyword>
<keyword evidence="2" id="KW-1003">Cell membrane</keyword>
<keyword evidence="3 10" id="KW-0812">Transmembrane</keyword>
<name>A0A6A5HW98_CAERE</name>
<dbReference type="InterPro" id="IPR000276">
    <property type="entry name" value="GPCR_Rhodpsn"/>
</dbReference>
<dbReference type="CTD" id="9798288"/>
<comment type="similarity">
    <text evidence="10">Belongs to the G-protein coupled receptor 1 family. Vasopressin/oxytocin receptor subfamily.</text>
</comment>
<dbReference type="InterPro" id="IPR017452">
    <property type="entry name" value="GPCR_Rhodpsn_7TM"/>
</dbReference>
<evidence type="ECO:0000256" key="5">
    <source>
        <dbReference type="ARBA" id="ARBA00023040"/>
    </source>
</evidence>
<dbReference type="Proteomes" id="UP000483820">
    <property type="component" value="Chromosome I"/>
</dbReference>
<gene>
    <name evidence="13" type="ORF">GCK72_002961</name>
</gene>
<comment type="subcellular location">
    <subcellularLocation>
        <location evidence="1 10">Cell membrane</location>
        <topology evidence="1 10">Multi-pass membrane protein</topology>
    </subcellularLocation>
</comment>
<feature type="transmembrane region" description="Helical" evidence="10">
    <location>
        <begin position="136"/>
        <end position="156"/>
    </location>
</feature>
<feature type="transmembrane region" description="Helical" evidence="10">
    <location>
        <begin position="183"/>
        <end position="210"/>
    </location>
</feature>
<dbReference type="GO" id="GO:0005000">
    <property type="term" value="F:vasopressin receptor activity"/>
    <property type="evidence" value="ECO:0007669"/>
    <property type="project" value="InterPro"/>
</dbReference>
<evidence type="ECO:0000256" key="3">
    <source>
        <dbReference type="ARBA" id="ARBA00022692"/>
    </source>
</evidence>
<dbReference type="SUPFAM" id="SSF81321">
    <property type="entry name" value="Family A G protein-coupled receptor-like"/>
    <property type="match status" value="1"/>
</dbReference>
<evidence type="ECO:0000313" key="13">
    <source>
        <dbReference type="EMBL" id="KAF1771136.1"/>
    </source>
</evidence>
<dbReference type="PRINTS" id="PR00237">
    <property type="entry name" value="GPCRRHODOPSN"/>
</dbReference>
<evidence type="ECO:0000256" key="11">
    <source>
        <dbReference type="SAM" id="MobiDB-lite"/>
    </source>
</evidence>
<keyword evidence="9 10" id="KW-0807">Transducer</keyword>
<protein>
    <recommendedName>
        <fullName evidence="12">G-protein coupled receptors family 1 profile domain-containing protein</fullName>
    </recommendedName>
</protein>
<keyword evidence="8 10" id="KW-0325">Glycoprotein</keyword>
<dbReference type="GO" id="GO:0032870">
    <property type="term" value="P:cellular response to hormone stimulus"/>
    <property type="evidence" value="ECO:0007669"/>
    <property type="project" value="TreeGrafter"/>
</dbReference>
<dbReference type="Gene3D" id="1.20.1070.10">
    <property type="entry name" value="Rhodopsin 7-helix transmembrane proteins"/>
    <property type="match status" value="1"/>
</dbReference>
<keyword evidence="6 10" id="KW-0472">Membrane</keyword>
<dbReference type="GO" id="GO:0005886">
    <property type="term" value="C:plasma membrane"/>
    <property type="evidence" value="ECO:0007669"/>
    <property type="project" value="UniProtKB-SubCell"/>
</dbReference>
<feature type="transmembrane region" description="Helical" evidence="10">
    <location>
        <begin position="56"/>
        <end position="77"/>
    </location>
</feature>
<feature type="transmembrane region" description="Helical" evidence="10">
    <location>
        <begin position="291"/>
        <end position="310"/>
    </location>
</feature>
<evidence type="ECO:0000256" key="7">
    <source>
        <dbReference type="ARBA" id="ARBA00023170"/>
    </source>
</evidence>
<evidence type="ECO:0000259" key="12">
    <source>
        <dbReference type="PROSITE" id="PS50262"/>
    </source>
</evidence>
<keyword evidence="4 10" id="KW-1133">Transmembrane helix</keyword>
<dbReference type="AlphaFoldDB" id="A0A6A5HW98"/>
<dbReference type="KEGG" id="crq:GCK72_002961"/>
<feature type="transmembrane region" description="Helical" evidence="10">
    <location>
        <begin position="20"/>
        <end position="44"/>
    </location>
</feature>
<evidence type="ECO:0000256" key="9">
    <source>
        <dbReference type="ARBA" id="ARBA00023224"/>
    </source>
</evidence>
<feature type="compositionally biased region" description="Low complexity" evidence="11">
    <location>
        <begin position="362"/>
        <end position="376"/>
    </location>
</feature>
<organism evidence="13 14">
    <name type="scientific">Caenorhabditis remanei</name>
    <name type="common">Caenorhabditis vulgaris</name>
    <dbReference type="NCBI Taxonomy" id="31234"/>
    <lineage>
        <taxon>Eukaryota</taxon>
        <taxon>Metazoa</taxon>
        <taxon>Ecdysozoa</taxon>
        <taxon>Nematoda</taxon>
        <taxon>Chromadorea</taxon>
        <taxon>Rhabditida</taxon>
        <taxon>Rhabditina</taxon>
        <taxon>Rhabditomorpha</taxon>
        <taxon>Rhabditoidea</taxon>
        <taxon>Rhabditidae</taxon>
        <taxon>Peloderinae</taxon>
        <taxon>Caenorhabditis</taxon>
    </lineage>
</organism>
<feature type="compositionally biased region" description="Basic residues" evidence="11">
    <location>
        <begin position="380"/>
        <end position="391"/>
    </location>
</feature>
<reference evidence="13 14" key="1">
    <citation type="submission" date="2019-12" db="EMBL/GenBank/DDBJ databases">
        <title>Chromosome-level assembly of the Caenorhabditis remanei genome.</title>
        <authorList>
            <person name="Teterina A.A."/>
            <person name="Willis J.H."/>
            <person name="Phillips P.C."/>
        </authorList>
    </citation>
    <scope>NUCLEOTIDE SEQUENCE [LARGE SCALE GENOMIC DNA]</scope>
    <source>
        <strain evidence="13 14">PX506</strain>
        <tissue evidence="13">Whole organism</tissue>
    </source>
</reference>
<proteinExistence type="inferred from homology"/>
<evidence type="ECO:0000256" key="6">
    <source>
        <dbReference type="ARBA" id="ARBA00023136"/>
    </source>
</evidence>
<dbReference type="EMBL" id="WUAV01000001">
    <property type="protein sequence ID" value="KAF1771136.1"/>
    <property type="molecule type" value="Genomic_DNA"/>
</dbReference>
<keyword evidence="5 10" id="KW-0297">G-protein coupled receptor</keyword>
<dbReference type="PANTHER" id="PTHR24241">
    <property type="entry name" value="NEUROPEPTIDE RECEPTOR-RELATED G-PROTEIN COUPLED RECEPTOR"/>
    <property type="match status" value="1"/>
</dbReference>
<dbReference type="PRINTS" id="PR00896">
    <property type="entry name" value="VASOPRESSINR"/>
</dbReference>
<feature type="transmembrane region" description="Helical" evidence="10">
    <location>
        <begin position="97"/>
        <end position="115"/>
    </location>
</feature>